<keyword evidence="2" id="KW-1185">Reference proteome</keyword>
<reference evidence="3" key="1">
    <citation type="submission" date="2022-11" db="UniProtKB">
        <authorList>
            <consortium name="WormBaseParasite"/>
        </authorList>
    </citation>
    <scope>IDENTIFICATION</scope>
</reference>
<protein>
    <submittedName>
        <fullName evidence="3">Uncharacterized protein</fullName>
    </submittedName>
</protein>
<organism evidence="2 3">
    <name type="scientific">Ditylenchus dipsaci</name>
    <dbReference type="NCBI Taxonomy" id="166011"/>
    <lineage>
        <taxon>Eukaryota</taxon>
        <taxon>Metazoa</taxon>
        <taxon>Ecdysozoa</taxon>
        <taxon>Nematoda</taxon>
        <taxon>Chromadorea</taxon>
        <taxon>Rhabditida</taxon>
        <taxon>Tylenchina</taxon>
        <taxon>Tylenchomorpha</taxon>
        <taxon>Sphaerularioidea</taxon>
        <taxon>Anguinidae</taxon>
        <taxon>Anguininae</taxon>
        <taxon>Ditylenchus</taxon>
    </lineage>
</organism>
<evidence type="ECO:0000256" key="1">
    <source>
        <dbReference type="SAM" id="MobiDB-lite"/>
    </source>
</evidence>
<sequence>MQFLPCSDNIFRNEIYAQRQRAEVEAEQNRAIEKALIAERKAERIAAAQRVTMDYISKQKQADEPKKVQLAEYKRSLTPSPRFGDSAQDEPKLEWWEKKASWNERGKSPALPAMRSHKEEENNNDENFLSNNADDDYPHPQMAVANRRRMDSASSSSHTLSLSLQL</sequence>
<feature type="compositionally biased region" description="Basic and acidic residues" evidence="1">
    <location>
        <begin position="89"/>
        <end position="107"/>
    </location>
</feature>
<evidence type="ECO:0000313" key="3">
    <source>
        <dbReference type="WBParaSite" id="jg7666"/>
    </source>
</evidence>
<feature type="region of interest" description="Disordered" evidence="1">
    <location>
        <begin position="74"/>
        <end position="166"/>
    </location>
</feature>
<dbReference type="WBParaSite" id="jg7666">
    <property type="protein sequence ID" value="jg7666"/>
    <property type="gene ID" value="jg7666"/>
</dbReference>
<feature type="compositionally biased region" description="Low complexity" evidence="1">
    <location>
        <begin position="152"/>
        <end position="166"/>
    </location>
</feature>
<name>A0A915EPV2_9BILA</name>
<dbReference type="AlphaFoldDB" id="A0A915EPV2"/>
<dbReference type="Proteomes" id="UP000887574">
    <property type="component" value="Unplaced"/>
</dbReference>
<proteinExistence type="predicted"/>
<evidence type="ECO:0000313" key="2">
    <source>
        <dbReference type="Proteomes" id="UP000887574"/>
    </source>
</evidence>
<accession>A0A915EPV2</accession>